<dbReference type="PANTHER" id="PTHR12521">
    <property type="entry name" value="PROTEIN C6ORF130"/>
    <property type="match status" value="1"/>
</dbReference>
<evidence type="ECO:0000313" key="2">
    <source>
        <dbReference type="Proteomes" id="UP000295632"/>
    </source>
</evidence>
<keyword evidence="2" id="KW-1185">Reference proteome</keyword>
<evidence type="ECO:0000313" key="1">
    <source>
        <dbReference type="EMBL" id="TDQ37672.1"/>
    </source>
</evidence>
<proteinExistence type="predicted"/>
<dbReference type="Proteomes" id="UP000295632">
    <property type="component" value="Unassembled WGS sequence"/>
</dbReference>
<dbReference type="RefSeq" id="WP_133581140.1">
    <property type="nucleotide sequence ID" value="NZ_SNYJ01000012.1"/>
</dbReference>
<dbReference type="AlphaFoldDB" id="A0A4R6TXZ4"/>
<evidence type="ECO:0008006" key="3">
    <source>
        <dbReference type="Google" id="ProtNLM"/>
    </source>
</evidence>
<dbReference type="InterPro" id="IPR050892">
    <property type="entry name" value="ADP-ribose_metab_enzymes"/>
</dbReference>
<reference evidence="1 2" key="1">
    <citation type="submission" date="2019-03" db="EMBL/GenBank/DDBJ databases">
        <title>Genomic Encyclopedia of Type Strains, Phase IV (KMG-IV): sequencing the most valuable type-strain genomes for metagenomic binning, comparative biology and taxonomic classification.</title>
        <authorList>
            <person name="Goeker M."/>
        </authorList>
    </citation>
    <scope>NUCLEOTIDE SEQUENCE [LARGE SCALE GENOMIC DNA]</scope>
    <source>
        <strain evidence="1 2">DSM 28697</strain>
    </source>
</reference>
<dbReference type="PANTHER" id="PTHR12521:SF0">
    <property type="entry name" value="ADP-RIBOSE GLYCOHYDROLASE OARD1"/>
    <property type="match status" value="1"/>
</dbReference>
<protein>
    <recommendedName>
        <fullName evidence="3">Antitoxin SocA-like Panacea domain-containing protein</fullName>
    </recommendedName>
</protein>
<accession>A0A4R6TXZ4</accession>
<dbReference type="GO" id="GO:0140291">
    <property type="term" value="P:peptidyl-glutamate ADP-deribosylation"/>
    <property type="evidence" value="ECO:0007669"/>
    <property type="project" value="TreeGrafter"/>
</dbReference>
<gene>
    <name evidence="1" type="ORF">EV213_11232</name>
</gene>
<dbReference type="EMBL" id="SNYJ01000012">
    <property type="protein sequence ID" value="TDQ37672.1"/>
    <property type="molecule type" value="Genomic_DNA"/>
</dbReference>
<comment type="caution">
    <text evidence="1">The sequence shown here is derived from an EMBL/GenBank/DDBJ whole genome shotgun (WGS) entry which is preliminary data.</text>
</comment>
<dbReference type="OrthoDB" id="9780211at2"/>
<sequence length="182" mass="21305">MPKPSITKASALLILLIEQYKIPGYTLTLLEVQKLAYFLQEMGEPLRLHYEKYKYGPYAENLNHVLIRLDGHFIRGYGDRNRFSELELTEDAAKTAQAFLDEKGDRESIDRLKQVQDFIRGFESPYGMELLSSVHWATIHGNVPLNQQKAIVTYIQEWNERKRSLFKENHILKTIEQCKTFI</sequence>
<organism evidence="1 2">
    <name type="scientific">Aureibacillus halotolerans</name>
    <dbReference type="NCBI Taxonomy" id="1508390"/>
    <lineage>
        <taxon>Bacteria</taxon>
        <taxon>Bacillati</taxon>
        <taxon>Bacillota</taxon>
        <taxon>Bacilli</taxon>
        <taxon>Bacillales</taxon>
        <taxon>Bacillaceae</taxon>
        <taxon>Aureibacillus</taxon>
    </lineage>
</organism>
<name>A0A4R6TXZ4_9BACI</name>